<comment type="catalytic activity">
    <reaction evidence="10">
        <text>urate + NADH + O2 + H(+) = 5-hydroxyisourate + NAD(+) + H2O</text>
        <dbReference type="Rhea" id="RHEA:27329"/>
        <dbReference type="ChEBI" id="CHEBI:15377"/>
        <dbReference type="ChEBI" id="CHEBI:15378"/>
        <dbReference type="ChEBI" id="CHEBI:15379"/>
        <dbReference type="ChEBI" id="CHEBI:17775"/>
        <dbReference type="ChEBI" id="CHEBI:18072"/>
        <dbReference type="ChEBI" id="CHEBI:57540"/>
        <dbReference type="ChEBI" id="CHEBI:57945"/>
        <dbReference type="EC" id="1.14.13.113"/>
    </reaction>
</comment>
<evidence type="ECO:0000259" key="11">
    <source>
        <dbReference type="Pfam" id="PF01494"/>
    </source>
</evidence>
<dbReference type="PANTHER" id="PTHR46496">
    <property type="match status" value="1"/>
</dbReference>
<comment type="pathway">
    <text evidence="2">Purine metabolism; urate degradation.</text>
</comment>
<dbReference type="GO" id="GO:0019628">
    <property type="term" value="P:urate catabolic process"/>
    <property type="evidence" value="ECO:0007669"/>
    <property type="project" value="InterPro"/>
</dbReference>
<keyword evidence="6" id="KW-0560">Oxidoreductase</keyword>
<evidence type="ECO:0000256" key="5">
    <source>
        <dbReference type="ARBA" id="ARBA00022827"/>
    </source>
</evidence>
<dbReference type="PRINTS" id="PR00420">
    <property type="entry name" value="RNGMNOXGNASE"/>
</dbReference>
<dbReference type="SUPFAM" id="SSF51905">
    <property type="entry name" value="FAD/NAD(P)-binding domain"/>
    <property type="match status" value="1"/>
</dbReference>
<dbReference type="AlphaFoldDB" id="A0A2T1LZV2"/>
<evidence type="ECO:0000256" key="8">
    <source>
        <dbReference type="ARBA" id="ARBA00035128"/>
    </source>
</evidence>
<evidence type="ECO:0000256" key="4">
    <source>
        <dbReference type="ARBA" id="ARBA00022631"/>
    </source>
</evidence>
<keyword evidence="4" id="KW-0659">Purine metabolism</keyword>
<dbReference type="GO" id="GO:0102099">
    <property type="term" value="F:FAD-dependent urate hydroxylase activity"/>
    <property type="evidence" value="ECO:0007669"/>
    <property type="project" value="UniProtKB-EC"/>
</dbReference>
<dbReference type="EC" id="1.14.13.113" evidence="8"/>
<reference evidence="12 13" key="2">
    <citation type="submission" date="2018-03" db="EMBL/GenBank/DDBJ databases">
        <authorList>
            <person name="Keele B.F."/>
        </authorList>
    </citation>
    <scope>NUCLEOTIDE SEQUENCE [LARGE SCALE GENOMIC DNA]</scope>
    <source>
        <strain evidence="12 13">CCALA 016</strain>
    </source>
</reference>
<dbReference type="RefSeq" id="WP_106456341.1">
    <property type="nucleotide sequence ID" value="NZ_PXOH01000006.1"/>
</dbReference>
<gene>
    <name evidence="12" type="ORF">C7H19_07940</name>
</gene>
<evidence type="ECO:0000256" key="9">
    <source>
        <dbReference type="ARBA" id="ARBA00035262"/>
    </source>
</evidence>
<evidence type="ECO:0000256" key="10">
    <source>
        <dbReference type="ARBA" id="ARBA00047521"/>
    </source>
</evidence>
<evidence type="ECO:0000256" key="1">
    <source>
        <dbReference type="ARBA" id="ARBA00001974"/>
    </source>
</evidence>
<evidence type="ECO:0000313" key="13">
    <source>
        <dbReference type="Proteomes" id="UP000239001"/>
    </source>
</evidence>
<dbReference type="EMBL" id="PXOH01000006">
    <property type="protein sequence ID" value="PSF37900.1"/>
    <property type="molecule type" value="Genomic_DNA"/>
</dbReference>
<dbReference type="OrthoDB" id="9766816at2"/>
<accession>A0A2T1LZV2</accession>
<reference evidence="12 13" key="1">
    <citation type="submission" date="2018-03" db="EMBL/GenBank/DDBJ databases">
        <title>The ancient ancestry and fast evolution of plastids.</title>
        <authorList>
            <person name="Moore K.R."/>
            <person name="Magnabosco C."/>
            <person name="Momper L."/>
            <person name="Gold D.A."/>
            <person name="Bosak T."/>
            <person name="Fournier G.P."/>
        </authorList>
    </citation>
    <scope>NUCLEOTIDE SEQUENCE [LARGE SCALE GENOMIC DNA]</scope>
    <source>
        <strain evidence="12 13">CCALA 016</strain>
    </source>
</reference>
<dbReference type="NCBIfam" id="NF033623">
    <property type="entry name" value="urate_HpxO"/>
    <property type="match status" value="1"/>
</dbReference>
<dbReference type="InterPro" id="IPR002938">
    <property type="entry name" value="FAD-bd"/>
</dbReference>
<dbReference type="GO" id="GO:0004846">
    <property type="term" value="F:urate oxidase activity"/>
    <property type="evidence" value="ECO:0007669"/>
    <property type="project" value="InterPro"/>
</dbReference>
<comment type="cofactor">
    <cofactor evidence="1">
        <name>FAD</name>
        <dbReference type="ChEBI" id="CHEBI:57692"/>
    </cofactor>
</comment>
<evidence type="ECO:0000256" key="7">
    <source>
        <dbReference type="ARBA" id="ARBA00035121"/>
    </source>
</evidence>
<dbReference type="Gene3D" id="3.50.50.60">
    <property type="entry name" value="FAD/NAD(P)-binding domain"/>
    <property type="match status" value="1"/>
</dbReference>
<organism evidence="12 13">
    <name type="scientific">Aphanothece hegewaldii CCALA 016</name>
    <dbReference type="NCBI Taxonomy" id="2107694"/>
    <lineage>
        <taxon>Bacteria</taxon>
        <taxon>Bacillati</taxon>
        <taxon>Cyanobacteriota</taxon>
        <taxon>Cyanophyceae</taxon>
        <taxon>Oscillatoriophycideae</taxon>
        <taxon>Chroococcales</taxon>
        <taxon>Aphanothecaceae</taxon>
        <taxon>Aphanothece</taxon>
    </lineage>
</organism>
<sequence length="388" mass="42678">MEKLKVIITGAGIGGLTAGIALRRAGCEVEIYDRVKELRPVGAGISLWSNGAKVLTYLGMGEQLAAIGGTMNQMAYHHKTGQQLNKISLLPLIDSVGQRPYPVARRDLQNMLLKAYGDEIKLDHKCVGVEEDETGVTVFFENGHQTKGDVLIAADGIRSTVRKYVLGVDADIEPKYAGYVNWNGLVKASPDLVAENTWVIYVGDHQRASMMPIGGDRLYFFFDVPLAKGTPCNPELFKAELKEHFQGWAEPVQMLIDRFNPSDVARIEIHDAGPFNRYVRGRVALLGDSAHATCPDMGQGGCLALEDALVVADHLVNTHAGVERALRRYEAERMIRANAIVQKARKRAEQIHGKDPAITQQWYQQLATEKPSDVTDALKKVILGGPLR</sequence>
<comment type="similarity">
    <text evidence="7">Belongs to the FAD-dependent urate hydroxylase family.</text>
</comment>
<protein>
    <recommendedName>
        <fullName evidence="9">FAD-dependent urate hydroxylase</fullName>
        <ecNumber evidence="8">1.14.13.113</ecNumber>
    </recommendedName>
</protein>
<evidence type="ECO:0000256" key="6">
    <source>
        <dbReference type="ARBA" id="ARBA00023002"/>
    </source>
</evidence>
<dbReference type="GO" id="GO:0071949">
    <property type="term" value="F:FAD binding"/>
    <property type="evidence" value="ECO:0007669"/>
    <property type="project" value="InterPro"/>
</dbReference>
<dbReference type="InterPro" id="IPR047712">
    <property type="entry name" value="HpxO"/>
</dbReference>
<keyword evidence="3" id="KW-0285">Flavoprotein</keyword>
<name>A0A2T1LZV2_9CHRO</name>
<proteinExistence type="inferred from homology"/>
<comment type="caution">
    <text evidence="12">The sequence shown here is derived from an EMBL/GenBank/DDBJ whole genome shotgun (WGS) entry which is preliminary data.</text>
</comment>
<keyword evidence="13" id="KW-1185">Reference proteome</keyword>
<dbReference type="InterPro" id="IPR036188">
    <property type="entry name" value="FAD/NAD-bd_sf"/>
</dbReference>
<dbReference type="Pfam" id="PF01494">
    <property type="entry name" value="FAD_binding_3"/>
    <property type="match status" value="1"/>
</dbReference>
<dbReference type="GO" id="GO:0006144">
    <property type="term" value="P:purine nucleobase metabolic process"/>
    <property type="evidence" value="ECO:0007669"/>
    <property type="project" value="UniProtKB-KW"/>
</dbReference>
<evidence type="ECO:0000256" key="3">
    <source>
        <dbReference type="ARBA" id="ARBA00022630"/>
    </source>
</evidence>
<keyword evidence="12" id="KW-0503">Monooxygenase</keyword>
<dbReference type="PANTHER" id="PTHR46496:SF1">
    <property type="entry name" value="ZEAXANTHIN EPOXIDASE, CHLOROPLASTIC"/>
    <property type="match status" value="1"/>
</dbReference>
<evidence type="ECO:0000313" key="12">
    <source>
        <dbReference type="EMBL" id="PSF37900.1"/>
    </source>
</evidence>
<evidence type="ECO:0000256" key="2">
    <source>
        <dbReference type="ARBA" id="ARBA00004705"/>
    </source>
</evidence>
<keyword evidence="5" id="KW-0274">FAD</keyword>
<dbReference type="Proteomes" id="UP000239001">
    <property type="component" value="Unassembled WGS sequence"/>
</dbReference>
<feature type="domain" description="FAD-binding" evidence="11">
    <location>
        <begin position="4"/>
        <end position="343"/>
    </location>
</feature>